<evidence type="ECO:0000313" key="3">
    <source>
        <dbReference type="Proteomes" id="UP000305848"/>
    </source>
</evidence>
<dbReference type="InterPro" id="IPR009061">
    <property type="entry name" value="DNA-bd_dom_put_sf"/>
</dbReference>
<dbReference type="GO" id="GO:0006355">
    <property type="term" value="P:regulation of DNA-templated transcription"/>
    <property type="evidence" value="ECO:0007669"/>
    <property type="project" value="InterPro"/>
</dbReference>
<dbReference type="Pfam" id="PF13411">
    <property type="entry name" value="MerR_1"/>
    <property type="match status" value="1"/>
</dbReference>
<gene>
    <name evidence="2" type="ORF">FC093_11890</name>
</gene>
<sequence>MDEEAILVAVPDDEVLFKKQYYPMRTVAEWFGVTLSQLRKWENEFDILQPKKNARGDRFFRPEDVKNLELIYHLIRRRKFTVAGAKQYLKENKTKLQNTVQLLDALNKFKQFLLELRAISE</sequence>
<protein>
    <submittedName>
        <fullName evidence="2">MerR family transcriptional regulator</fullName>
    </submittedName>
</protein>
<accession>A0A4U3L0T4</accession>
<keyword evidence="3" id="KW-1185">Reference proteome</keyword>
<evidence type="ECO:0000259" key="1">
    <source>
        <dbReference type="Pfam" id="PF13411"/>
    </source>
</evidence>
<dbReference type="SUPFAM" id="SSF46955">
    <property type="entry name" value="Putative DNA-binding domain"/>
    <property type="match status" value="1"/>
</dbReference>
<reference evidence="2 3" key="1">
    <citation type="submission" date="2019-05" db="EMBL/GenBank/DDBJ databases">
        <title>Panacibacter sp. strain 17mud1-8 Genome sequencing and assembly.</title>
        <authorList>
            <person name="Chhetri G."/>
        </authorList>
    </citation>
    <scope>NUCLEOTIDE SEQUENCE [LARGE SCALE GENOMIC DNA]</scope>
    <source>
        <strain evidence="2 3">17mud1-8</strain>
    </source>
</reference>
<dbReference type="InterPro" id="IPR000551">
    <property type="entry name" value="MerR-type_HTH_dom"/>
</dbReference>
<dbReference type="OrthoDB" id="9810140at2"/>
<evidence type="ECO:0000313" key="2">
    <source>
        <dbReference type="EMBL" id="TKK68352.1"/>
    </source>
</evidence>
<dbReference type="Gene3D" id="1.10.1660.10">
    <property type="match status" value="1"/>
</dbReference>
<dbReference type="AlphaFoldDB" id="A0A4U3L0T4"/>
<comment type="caution">
    <text evidence="2">The sequence shown here is derived from an EMBL/GenBank/DDBJ whole genome shotgun (WGS) entry which is preliminary data.</text>
</comment>
<proteinExistence type="predicted"/>
<organism evidence="2 3">
    <name type="scientific">Ilyomonas limi</name>
    <dbReference type="NCBI Taxonomy" id="2575867"/>
    <lineage>
        <taxon>Bacteria</taxon>
        <taxon>Pseudomonadati</taxon>
        <taxon>Bacteroidota</taxon>
        <taxon>Chitinophagia</taxon>
        <taxon>Chitinophagales</taxon>
        <taxon>Chitinophagaceae</taxon>
        <taxon>Ilyomonas</taxon>
    </lineage>
</organism>
<feature type="domain" description="HTH merR-type" evidence="1">
    <location>
        <begin position="22"/>
        <end position="91"/>
    </location>
</feature>
<dbReference type="Proteomes" id="UP000305848">
    <property type="component" value="Unassembled WGS sequence"/>
</dbReference>
<dbReference type="GO" id="GO:0003677">
    <property type="term" value="F:DNA binding"/>
    <property type="evidence" value="ECO:0007669"/>
    <property type="project" value="InterPro"/>
</dbReference>
<name>A0A4U3L0T4_9BACT</name>
<dbReference type="EMBL" id="SZQL01000008">
    <property type="protein sequence ID" value="TKK68352.1"/>
    <property type="molecule type" value="Genomic_DNA"/>
</dbReference>